<proteinExistence type="predicted"/>
<comment type="caution">
    <text evidence="1">The sequence shown here is derived from an EMBL/GenBank/DDBJ whole genome shotgun (WGS) entry which is preliminary data.</text>
</comment>
<reference evidence="1" key="1">
    <citation type="journal article" date="2014" name="Front. Microbiol.">
        <title>High frequency of phylogenetically diverse reductive dehalogenase-homologous genes in deep subseafloor sedimentary metagenomes.</title>
        <authorList>
            <person name="Kawai M."/>
            <person name="Futagami T."/>
            <person name="Toyoda A."/>
            <person name="Takaki Y."/>
            <person name="Nishi S."/>
            <person name="Hori S."/>
            <person name="Arai W."/>
            <person name="Tsubouchi T."/>
            <person name="Morono Y."/>
            <person name="Uchiyama I."/>
            <person name="Ito T."/>
            <person name="Fujiyama A."/>
            <person name="Inagaki F."/>
            <person name="Takami H."/>
        </authorList>
    </citation>
    <scope>NUCLEOTIDE SEQUENCE</scope>
    <source>
        <strain evidence="1">Expedition CK06-06</strain>
    </source>
</reference>
<dbReference type="AlphaFoldDB" id="X0V0K9"/>
<feature type="non-terminal residue" evidence="1">
    <location>
        <position position="1"/>
    </location>
</feature>
<feature type="non-terminal residue" evidence="1">
    <location>
        <position position="55"/>
    </location>
</feature>
<gene>
    <name evidence="1" type="ORF">S01H1_24405</name>
</gene>
<sequence length="55" mass="6622">YNMMFKGRPLIPDKGHTVDKILKKYLHFTQEIYDFVDMILKEAGIKDENYSVIQW</sequence>
<organism evidence="1">
    <name type="scientific">marine sediment metagenome</name>
    <dbReference type="NCBI Taxonomy" id="412755"/>
    <lineage>
        <taxon>unclassified sequences</taxon>
        <taxon>metagenomes</taxon>
        <taxon>ecological metagenomes</taxon>
    </lineage>
</organism>
<protein>
    <submittedName>
        <fullName evidence="1">Uncharacterized protein</fullName>
    </submittedName>
</protein>
<accession>X0V0K9</accession>
<name>X0V0K9_9ZZZZ</name>
<evidence type="ECO:0000313" key="1">
    <source>
        <dbReference type="EMBL" id="GAF94195.1"/>
    </source>
</evidence>
<dbReference type="EMBL" id="BARS01014518">
    <property type="protein sequence ID" value="GAF94195.1"/>
    <property type="molecule type" value="Genomic_DNA"/>
</dbReference>